<evidence type="ECO:0000256" key="1">
    <source>
        <dbReference type="ARBA" id="ARBA00022737"/>
    </source>
</evidence>
<keyword evidence="8" id="KW-1185">Reference proteome</keyword>
<dbReference type="Gene3D" id="2.60.120.290">
    <property type="entry name" value="Spermadhesin, CUB domain"/>
    <property type="match status" value="2"/>
</dbReference>
<evidence type="ECO:0000259" key="6">
    <source>
        <dbReference type="PROSITE" id="PS50025"/>
    </source>
</evidence>
<protein>
    <submittedName>
        <fullName evidence="7">Uncharacterized protein</fullName>
    </submittedName>
</protein>
<proteinExistence type="predicted"/>
<evidence type="ECO:0000256" key="4">
    <source>
        <dbReference type="PROSITE-ProRule" id="PRU00122"/>
    </source>
</evidence>
<comment type="caution">
    <text evidence="7">The sequence shown here is derived from an EMBL/GenBank/DDBJ whole genome shotgun (WGS) entry which is preliminary data.</text>
</comment>
<keyword evidence="1" id="KW-0677">Repeat</keyword>
<evidence type="ECO:0000256" key="3">
    <source>
        <dbReference type="PROSITE-ProRule" id="PRU00059"/>
    </source>
</evidence>
<organism evidence="7 8">
    <name type="scientific">Porites lobata</name>
    <dbReference type="NCBI Taxonomy" id="104759"/>
    <lineage>
        <taxon>Eukaryota</taxon>
        <taxon>Metazoa</taxon>
        <taxon>Cnidaria</taxon>
        <taxon>Anthozoa</taxon>
        <taxon>Hexacorallia</taxon>
        <taxon>Scleractinia</taxon>
        <taxon>Fungiina</taxon>
        <taxon>Poritidae</taxon>
        <taxon>Porites</taxon>
    </lineage>
</organism>
<feature type="disulfide bond" evidence="3">
    <location>
        <begin position="105"/>
        <end position="122"/>
    </location>
</feature>
<dbReference type="Proteomes" id="UP001159405">
    <property type="component" value="Unassembled WGS sequence"/>
</dbReference>
<feature type="disulfide bond" evidence="3">
    <location>
        <begin position="234"/>
        <end position="251"/>
    </location>
</feature>
<dbReference type="PROSITE" id="PS50025">
    <property type="entry name" value="LAM_G_DOMAIN"/>
    <property type="match status" value="1"/>
</dbReference>
<evidence type="ECO:0000313" key="8">
    <source>
        <dbReference type="Proteomes" id="UP001159405"/>
    </source>
</evidence>
<gene>
    <name evidence="7" type="ORF">PLOB_00018888</name>
</gene>
<evidence type="ECO:0000256" key="2">
    <source>
        <dbReference type="ARBA" id="ARBA00023157"/>
    </source>
</evidence>
<dbReference type="CDD" id="cd00110">
    <property type="entry name" value="LamG"/>
    <property type="match status" value="1"/>
</dbReference>
<dbReference type="EMBL" id="CALNXK010000022">
    <property type="protein sequence ID" value="CAH3109863.1"/>
    <property type="molecule type" value="Genomic_DNA"/>
</dbReference>
<comment type="caution">
    <text evidence="4">Lacks conserved residue(s) required for the propagation of feature annotation.</text>
</comment>
<feature type="domain" description="CUB" evidence="5">
    <location>
        <begin position="173"/>
        <end position="291"/>
    </location>
</feature>
<keyword evidence="2 3" id="KW-1015">Disulfide bond</keyword>
<dbReference type="SMART" id="SM00042">
    <property type="entry name" value="CUB"/>
    <property type="match status" value="2"/>
</dbReference>
<reference evidence="7 8" key="1">
    <citation type="submission" date="2022-05" db="EMBL/GenBank/DDBJ databases">
        <authorList>
            <consortium name="Genoscope - CEA"/>
            <person name="William W."/>
        </authorList>
    </citation>
    <scope>NUCLEOTIDE SEQUENCE [LARGE SCALE GENOMIC DNA]</scope>
</reference>
<sequence>MAKLPVDNHFSEPAYRSKRADLISWKIMILLLSALFLASYTEGVSICPSRELSATEGEVTSPNYPSDYPVNADCTLAIDGGNNVKLKINFISFEVEEDEDDPNVCKFDSLTIIDGPRSLKYCGRAPPPEYTSSGNKISIRFLSDASFQMSGFKISFSTIRVEIPDPPPGSSICPTRNLEVNPGSSVNVTGALHSPNSPNFYPDNQNCTVTLDVPDNYKTVVWFEKFSLQYSPTCDYDSLVLSDELDRTAQCGGGDGQIPAQVELKGKKVKFSFKTDDSISAAGFHMMYNITRLQQGRCACTEGLSYITISNYKSRNNRRQDDIRFEFKSSQSSGMIMYAKGRHRDYIYVAYKDSRVFMFHIDLGTGEAKLETTNVTLNDNRWHKVHLTRVDRTVIVTIDDGAASLTGRTPGGFNRLDIPSSRAYFLGAPTNQNLSPNFIGCIRDFTVDGYEPITNAWARKPDYNIVRRGSMRLCSSSDETR</sequence>
<dbReference type="PROSITE" id="PS01180">
    <property type="entry name" value="CUB"/>
    <property type="match status" value="2"/>
</dbReference>
<dbReference type="InterPro" id="IPR001791">
    <property type="entry name" value="Laminin_G"/>
</dbReference>
<dbReference type="SUPFAM" id="SSF49854">
    <property type="entry name" value="Spermadhesin, CUB domain"/>
    <property type="match status" value="2"/>
</dbReference>
<dbReference type="CDD" id="cd00041">
    <property type="entry name" value="CUB"/>
    <property type="match status" value="2"/>
</dbReference>
<dbReference type="InterPro" id="IPR000859">
    <property type="entry name" value="CUB_dom"/>
</dbReference>
<evidence type="ECO:0000259" key="5">
    <source>
        <dbReference type="PROSITE" id="PS01180"/>
    </source>
</evidence>
<dbReference type="PANTHER" id="PTHR24251:SF37">
    <property type="entry name" value="CUB DOMAIN-CONTAINING PROTEIN"/>
    <property type="match status" value="1"/>
</dbReference>
<accession>A0ABN8NLR7</accession>
<evidence type="ECO:0000313" key="7">
    <source>
        <dbReference type="EMBL" id="CAH3109863.1"/>
    </source>
</evidence>
<dbReference type="Pfam" id="PF02210">
    <property type="entry name" value="Laminin_G_2"/>
    <property type="match status" value="1"/>
</dbReference>
<dbReference type="InterPro" id="IPR013320">
    <property type="entry name" value="ConA-like_dom_sf"/>
</dbReference>
<dbReference type="SMART" id="SM00282">
    <property type="entry name" value="LamG"/>
    <property type="match status" value="1"/>
</dbReference>
<feature type="domain" description="CUB" evidence="5">
    <location>
        <begin position="47"/>
        <end position="159"/>
    </location>
</feature>
<feature type="disulfide bond" evidence="3">
    <location>
        <begin position="47"/>
        <end position="74"/>
    </location>
</feature>
<feature type="domain" description="Laminin G" evidence="6">
    <location>
        <begin position="296"/>
        <end position="474"/>
    </location>
</feature>
<dbReference type="PANTHER" id="PTHR24251">
    <property type="entry name" value="OVOCHYMASE-RELATED"/>
    <property type="match status" value="1"/>
</dbReference>
<dbReference type="Gene3D" id="2.60.120.200">
    <property type="match status" value="1"/>
</dbReference>
<dbReference type="Pfam" id="PF00431">
    <property type="entry name" value="CUB"/>
    <property type="match status" value="2"/>
</dbReference>
<dbReference type="InterPro" id="IPR035914">
    <property type="entry name" value="Sperma_CUB_dom_sf"/>
</dbReference>
<name>A0ABN8NLR7_9CNID</name>
<dbReference type="SUPFAM" id="SSF49899">
    <property type="entry name" value="Concanavalin A-like lectins/glucanases"/>
    <property type="match status" value="1"/>
</dbReference>